<dbReference type="Pfam" id="PF05833">
    <property type="entry name" value="NFACT_N"/>
    <property type="match status" value="2"/>
</dbReference>
<dbReference type="PANTHER" id="PTHR15239">
    <property type="entry name" value="NUCLEAR EXPORT MEDIATOR FACTOR NEMF"/>
    <property type="match status" value="1"/>
</dbReference>
<gene>
    <name evidence="1" type="primary">rqcH</name>
    <name evidence="2" type="ORF">PM10SUCC1_12750</name>
</gene>
<comment type="similarity">
    <text evidence="1">Belongs to the NEMF family.</text>
</comment>
<evidence type="ECO:0000256" key="1">
    <source>
        <dbReference type="HAMAP-Rule" id="MF_00844"/>
    </source>
</evidence>
<keyword evidence="1" id="KW-0820">tRNA-binding</keyword>
<dbReference type="Proteomes" id="UP001144471">
    <property type="component" value="Unassembled WGS sequence"/>
</dbReference>
<dbReference type="GO" id="GO:0019843">
    <property type="term" value="F:rRNA binding"/>
    <property type="evidence" value="ECO:0007669"/>
    <property type="project" value="UniProtKB-UniRule"/>
</dbReference>
<dbReference type="EMBL" id="BSDY01000005">
    <property type="protein sequence ID" value="GLI55761.1"/>
    <property type="molecule type" value="Genomic_DNA"/>
</dbReference>
<keyword evidence="1" id="KW-0694">RNA-binding</keyword>
<dbReference type="InterPro" id="IPR051608">
    <property type="entry name" value="RQC_Subunit_NEMF"/>
</dbReference>
<dbReference type="GO" id="GO:0043023">
    <property type="term" value="F:ribosomal large subunit binding"/>
    <property type="evidence" value="ECO:0007669"/>
    <property type="project" value="UniProtKB-UniRule"/>
</dbReference>
<dbReference type="GO" id="GO:0000049">
    <property type="term" value="F:tRNA binding"/>
    <property type="evidence" value="ECO:0007669"/>
    <property type="project" value="UniProtKB-UniRule"/>
</dbReference>
<evidence type="ECO:0000313" key="3">
    <source>
        <dbReference type="Proteomes" id="UP001144471"/>
    </source>
</evidence>
<dbReference type="HAMAP" id="MF_00844_B">
    <property type="entry name" value="RqcH_B"/>
    <property type="match status" value="1"/>
</dbReference>
<dbReference type="Gene3D" id="2.30.310.10">
    <property type="entry name" value="ibrinogen binding protein from staphylococcus aureus domain"/>
    <property type="match status" value="1"/>
</dbReference>
<dbReference type="PANTHER" id="PTHR15239:SF6">
    <property type="entry name" value="RIBOSOME QUALITY CONTROL COMPLEX SUBUNIT NEMF"/>
    <property type="match status" value="1"/>
</dbReference>
<dbReference type="RefSeq" id="WP_281834438.1">
    <property type="nucleotide sequence ID" value="NZ_BSDY01000005.1"/>
</dbReference>
<dbReference type="InterPro" id="IPR043682">
    <property type="entry name" value="RqcH_bacterial"/>
</dbReference>
<organism evidence="2 3">
    <name type="scientific">Propionigenium maris DSM 9537</name>
    <dbReference type="NCBI Taxonomy" id="1123000"/>
    <lineage>
        <taxon>Bacteria</taxon>
        <taxon>Fusobacteriati</taxon>
        <taxon>Fusobacteriota</taxon>
        <taxon>Fusobacteriia</taxon>
        <taxon>Fusobacteriales</taxon>
        <taxon>Fusobacteriaceae</taxon>
        <taxon>Propionigenium</taxon>
    </lineage>
</organism>
<dbReference type="AlphaFoldDB" id="A0A9W6GL58"/>
<keyword evidence="1" id="KW-0648">Protein biosynthesis</keyword>
<dbReference type="GO" id="GO:0072344">
    <property type="term" value="P:rescue of stalled ribosome"/>
    <property type="evidence" value="ECO:0007669"/>
    <property type="project" value="UniProtKB-UniRule"/>
</dbReference>
<name>A0A9W6GL58_9FUSO</name>
<proteinExistence type="inferred from homology"/>
<accession>A0A9W6GL58</accession>
<keyword evidence="1" id="KW-0699">rRNA-binding</keyword>
<protein>
    <recommendedName>
        <fullName evidence="1">Rqc2 homolog RqcH</fullName>
        <shortName evidence="1">RqcH</shortName>
    </recommendedName>
</protein>
<evidence type="ECO:0000313" key="2">
    <source>
        <dbReference type="EMBL" id="GLI55761.1"/>
    </source>
</evidence>
<comment type="function">
    <text evidence="1">Key component of the ribosome quality control system (RQC), a ribosome-associated complex that mediates the extraction of incompletely synthesized nascent chains from stalled ribosomes and their subsequent degradation. RqcH recruits Ala-charged tRNA, and with RqcP directs the elongation of stalled nascent chains on 50S ribosomal subunits, leading to non-templated C-terminal alanine extensions (Ala tail). The Ala tail promotes nascent chain degradation. May add between 1 and at least 8 Ala residues. Binds to stalled 50S ribosomal subunits.</text>
</comment>
<comment type="subunit">
    <text evidence="1">Associates with stalled 50S ribosomal subunits. Binds to RqcP.</text>
</comment>
<sequence length="540" mass="61870">MLYLDGISIGKLKEELKAEVEGKKVGRVYQYSKLSLAIFFGRKNLYFSANANLPVCYIKTEKEESLDTPMNFSLNLRKNLIGATLIDIDQLGFDRILVFKFRKLNELGELKIFKLYFEIMGKHSNIILTDEGDQILDLMKKFSIEENKLRPLLPGVKYEQPILDKKINPLEVGPEQVKEFLSLPKGVMKNIEGVGRYTANTIKSHEDLISILRSKPKPRVYFDGRKVVLGSVFNLEGIKSDRVVEYPNINEMINSYIALTRSSEKFSNLLSRLTSEVDKGIKRNKKTLKVLERDIAKNEKYDSAKEAGDILAANLFAIKKGMDRAVLFDFYNNCERTINLDSERSPKENLDRYYNKYAKLKRGYEFNLKRWDEVEEEIKYLEGVKGFLEGSSQLDELESIEEELIQGKYIKEAVSKKKKKKVKPNKYGTLNYNGYEILYGRTNLENDNLTNKIAARDDMWLHAKDVPGGHVIIRNLGDFSEDLILKGAEIAAYLSKATPGEKLTIDYTLKKNLKKPKGSKPGFVIYHVFQSIVVAKPESI</sequence>
<dbReference type="GO" id="GO:1990112">
    <property type="term" value="C:RQC complex"/>
    <property type="evidence" value="ECO:0007669"/>
    <property type="project" value="TreeGrafter"/>
</dbReference>
<reference evidence="2" key="1">
    <citation type="submission" date="2022-12" db="EMBL/GenBank/DDBJ databases">
        <title>Reference genome sequencing for broad-spectrum identification of bacterial and archaeal isolates by mass spectrometry.</title>
        <authorList>
            <person name="Sekiguchi Y."/>
            <person name="Tourlousse D.M."/>
        </authorList>
    </citation>
    <scope>NUCLEOTIDE SEQUENCE</scope>
    <source>
        <strain evidence="2">10succ1</strain>
    </source>
</reference>
<comment type="caution">
    <text evidence="2">The sequence shown here is derived from an EMBL/GenBank/DDBJ whole genome shotgun (WGS) entry which is preliminary data.</text>
</comment>
<keyword evidence="3" id="KW-1185">Reference proteome</keyword>